<sequence>MLKRLRAKHPIGFCVLSEVLFLGSLLLASYLIVFALVLFGVDLERVDSYFLSAVQEAVGMVVALVILGRTGKMYLLRRRGSGFFNGLLVGMYPLVLIGYSLYTKLMFGMPEDGQLQPAFSIFSFFLSMALVGVAEEFIFRGVIAQSLLERFGTGRAGVWKACLLSGLLFGAAHLTNLLSSAPFGVLMQCVFAASLGTLFAAIYFRTGNLWVTVFLHGAMDIASMLVGGLYGTEDVAESISGYDASMMLSILIYLIPTLFLLRKKKIGEVALYFGRDCAPAAAPAPEENGERLR</sequence>
<dbReference type="GO" id="GO:0008237">
    <property type="term" value="F:metallopeptidase activity"/>
    <property type="evidence" value="ECO:0007669"/>
    <property type="project" value="UniProtKB-KW"/>
</dbReference>
<proteinExistence type="predicted"/>
<keyword evidence="1" id="KW-0812">Transmembrane</keyword>
<keyword evidence="1" id="KW-1133">Transmembrane helix</keyword>
<accession>A0A291T978</accession>
<feature type="transmembrane region" description="Helical" evidence="1">
    <location>
        <begin position="82"/>
        <end position="102"/>
    </location>
</feature>
<feature type="domain" description="CAAX prenyl protease 2/Lysostaphin resistance protein A-like" evidence="2">
    <location>
        <begin position="119"/>
        <end position="221"/>
    </location>
</feature>
<evidence type="ECO:0000313" key="4">
    <source>
        <dbReference type="Proteomes" id="UP000223709"/>
    </source>
</evidence>
<feature type="transmembrane region" description="Helical" evidence="1">
    <location>
        <begin position="242"/>
        <end position="261"/>
    </location>
</feature>
<evidence type="ECO:0000256" key="1">
    <source>
        <dbReference type="SAM" id="Phobius"/>
    </source>
</evidence>
<dbReference type="RefSeq" id="WP_005936512.1">
    <property type="nucleotide sequence ID" value="NZ_CABVEL010000017.1"/>
</dbReference>
<keyword evidence="3" id="KW-0482">Metalloprotease</keyword>
<reference evidence="3 4" key="1">
    <citation type="submission" date="2017-10" db="EMBL/GenBank/DDBJ databases">
        <title>Complete Genome Sequence of Faecalibacterium prausnitzii isolated from the gut of healthy adult Indian.</title>
        <authorList>
            <person name="Bag S."/>
            <person name="Ghosh T.S."/>
            <person name="Das B."/>
        </authorList>
    </citation>
    <scope>NUCLEOTIDE SEQUENCE [LARGE SCALE GENOMIC DNA]</scope>
    <source>
        <strain evidence="3 4">Indica</strain>
    </source>
</reference>
<dbReference type="PANTHER" id="PTHR36435">
    <property type="entry name" value="SLR1288 PROTEIN"/>
    <property type="match status" value="1"/>
</dbReference>
<feature type="transmembrane region" description="Helical" evidence="1">
    <location>
        <begin position="185"/>
        <end position="204"/>
    </location>
</feature>
<feature type="transmembrane region" description="Helical" evidence="1">
    <location>
        <begin position="118"/>
        <end position="138"/>
    </location>
</feature>
<dbReference type="GeneID" id="90659311"/>
<dbReference type="Proteomes" id="UP000223709">
    <property type="component" value="Chromosome"/>
</dbReference>
<organism evidence="3 4">
    <name type="scientific">Faecalibacterium prausnitzii</name>
    <dbReference type="NCBI Taxonomy" id="853"/>
    <lineage>
        <taxon>Bacteria</taxon>
        <taxon>Bacillati</taxon>
        <taxon>Bacillota</taxon>
        <taxon>Clostridia</taxon>
        <taxon>Eubacteriales</taxon>
        <taxon>Oscillospiraceae</taxon>
        <taxon>Faecalibacterium</taxon>
    </lineage>
</organism>
<dbReference type="KEGG" id="fpra:CG447_05905"/>
<feature type="transmembrane region" description="Helical" evidence="1">
    <location>
        <begin position="158"/>
        <end position="179"/>
    </location>
</feature>
<keyword evidence="3" id="KW-0378">Hydrolase</keyword>
<dbReference type="GO" id="GO:0006508">
    <property type="term" value="P:proteolysis"/>
    <property type="evidence" value="ECO:0007669"/>
    <property type="project" value="UniProtKB-KW"/>
</dbReference>
<evidence type="ECO:0000259" key="2">
    <source>
        <dbReference type="Pfam" id="PF02517"/>
    </source>
</evidence>
<dbReference type="InterPro" id="IPR052710">
    <property type="entry name" value="CAAX_protease"/>
</dbReference>
<evidence type="ECO:0000313" key="3">
    <source>
        <dbReference type="EMBL" id="ATL89676.1"/>
    </source>
</evidence>
<dbReference type="GO" id="GO:0004175">
    <property type="term" value="F:endopeptidase activity"/>
    <property type="evidence" value="ECO:0007669"/>
    <property type="project" value="UniProtKB-ARBA"/>
</dbReference>
<dbReference type="EMBL" id="CP023819">
    <property type="protein sequence ID" value="ATL89676.1"/>
    <property type="molecule type" value="Genomic_DNA"/>
</dbReference>
<dbReference type="AlphaFoldDB" id="A0A291T978"/>
<keyword evidence="1" id="KW-0472">Membrane</keyword>
<dbReference type="InterPro" id="IPR003675">
    <property type="entry name" value="Rce1/LyrA-like_dom"/>
</dbReference>
<dbReference type="Pfam" id="PF02517">
    <property type="entry name" value="Rce1-like"/>
    <property type="match status" value="1"/>
</dbReference>
<feature type="transmembrane region" description="Helical" evidence="1">
    <location>
        <begin position="49"/>
        <end position="70"/>
    </location>
</feature>
<dbReference type="GO" id="GO:0080120">
    <property type="term" value="P:CAAX-box protein maturation"/>
    <property type="evidence" value="ECO:0007669"/>
    <property type="project" value="UniProtKB-ARBA"/>
</dbReference>
<feature type="transmembrane region" description="Helical" evidence="1">
    <location>
        <begin position="12"/>
        <end position="37"/>
    </location>
</feature>
<dbReference type="PANTHER" id="PTHR36435:SF1">
    <property type="entry name" value="CAAX AMINO TERMINAL PROTEASE FAMILY PROTEIN"/>
    <property type="match status" value="1"/>
</dbReference>
<feature type="transmembrane region" description="Helical" evidence="1">
    <location>
        <begin position="209"/>
        <end position="230"/>
    </location>
</feature>
<gene>
    <name evidence="3" type="ORF">CRH10_04870</name>
</gene>
<name>A0A291T978_9FIRM</name>
<keyword evidence="3" id="KW-0645">Protease</keyword>
<protein>
    <submittedName>
        <fullName evidence="3">CPBP family intramembrane metalloprotease</fullName>
    </submittedName>
</protein>